<feature type="transmembrane region" description="Helical" evidence="1">
    <location>
        <begin position="89"/>
        <end position="108"/>
    </location>
</feature>
<keyword evidence="1" id="KW-0812">Transmembrane</keyword>
<dbReference type="SUPFAM" id="SSF55874">
    <property type="entry name" value="ATPase domain of HSP90 chaperone/DNA topoisomerase II/histidine kinase"/>
    <property type="match status" value="1"/>
</dbReference>
<evidence type="ECO:0000256" key="1">
    <source>
        <dbReference type="SAM" id="Phobius"/>
    </source>
</evidence>
<dbReference type="AlphaFoldDB" id="A0A949JY73"/>
<evidence type="ECO:0000313" key="4">
    <source>
        <dbReference type="Proteomes" id="UP000712157"/>
    </source>
</evidence>
<dbReference type="Gene3D" id="3.30.565.10">
    <property type="entry name" value="Histidine kinase-like ATPase, C-terminal domain"/>
    <property type="match status" value="1"/>
</dbReference>
<dbReference type="GO" id="GO:0042802">
    <property type="term" value="F:identical protein binding"/>
    <property type="evidence" value="ECO:0007669"/>
    <property type="project" value="TreeGrafter"/>
</dbReference>
<feature type="transmembrane region" description="Helical" evidence="1">
    <location>
        <begin position="61"/>
        <end position="77"/>
    </location>
</feature>
<evidence type="ECO:0000313" key="3">
    <source>
        <dbReference type="EMBL" id="MBU9735927.1"/>
    </source>
</evidence>
<dbReference type="InterPro" id="IPR036890">
    <property type="entry name" value="HATPase_C_sf"/>
</dbReference>
<dbReference type="InterPro" id="IPR032834">
    <property type="entry name" value="NatK-like_C"/>
</dbReference>
<feature type="domain" description="Sensor histidine kinase NatK-like C-terminal" evidence="2">
    <location>
        <begin position="334"/>
        <end position="434"/>
    </location>
</feature>
<dbReference type="PANTHER" id="PTHR40448:SF1">
    <property type="entry name" value="TWO-COMPONENT SENSOR HISTIDINE KINASE"/>
    <property type="match status" value="1"/>
</dbReference>
<feature type="transmembrane region" description="Helical" evidence="1">
    <location>
        <begin position="159"/>
        <end position="178"/>
    </location>
</feature>
<feature type="transmembrane region" description="Helical" evidence="1">
    <location>
        <begin position="198"/>
        <end position="219"/>
    </location>
</feature>
<feature type="transmembrane region" description="Helical" evidence="1">
    <location>
        <begin position="120"/>
        <end position="139"/>
    </location>
</feature>
<feature type="transmembrane region" description="Helical" evidence="1">
    <location>
        <begin position="37"/>
        <end position="55"/>
    </location>
</feature>
<evidence type="ECO:0000259" key="2">
    <source>
        <dbReference type="Pfam" id="PF14501"/>
    </source>
</evidence>
<sequence>MKILYPFMYLMQFILSFWNAIYLYRIMGQFVDYRNGSLFKAAIILGCCAMSNMPIDLLDPVNSLGIFCLFMGLMLVCSNSRLINKVSVILLLFPIILGMNFITGRLVWKIIDLTGSGLEHVIWLRNIFSLIKIGIWYLISRNLAGRLKSIKKYVDTKTWLLADTICLLALLSMLVAIIKPPSTNILQEYREITTGYDLFGTYLIVMAGIFTNLGVILLFDPLIENVKMKMDHQASRIREEYYHSLEKQQDQIRKIRHEMNHHFQMLYTCLEQQNPKEAKQYLETLLEQTQSTCGRKFCQNQVLNAILNDRYGKLLENQVDTHFNISIDTHLGIDVMDLGILFANALDNALEASLKITETNRRKVVLQTRCENGMFSFRLNNRKNNEIYASKGRILTDKPDKRNHGYGLETMQELVDKYHGTLEISYTDDEFTLFFYIRTL</sequence>
<gene>
    <name evidence="3" type="ORF">KTH89_05215</name>
</gene>
<proteinExistence type="predicted"/>
<dbReference type="PANTHER" id="PTHR40448">
    <property type="entry name" value="TWO-COMPONENT SENSOR HISTIDINE KINASE"/>
    <property type="match status" value="1"/>
</dbReference>
<name>A0A949JY73_9FIRM</name>
<dbReference type="EMBL" id="JAHQCW010000006">
    <property type="protein sequence ID" value="MBU9735927.1"/>
    <property type="molecule type" value="Genomic_DNA"/>
</dbReference>
<organism evidence="3 4">
    <name type="scientific">Diplocloster agilis</name>
    <dbReference type="NCBI Taxonomy" id="2850323"/>
    <lineage>
        <taxon>Bacteria</taxon>
        <taxon>Bacillati</taxon>
        <taxon>Bacillota</taxon>
        <taxon>Clostridia</taxon>
        <taxon>Lachnospirales</taxon>
        <taxon>Lachnospiraceae</taxon>
        <taxon>Diplocloster</taxon>
    </lineage>
</organism>
<dbReference type="Proteomes" id="UP000712157">
    <property type="component" value="Unassembled WGS sequence"/>
</dbReference>
<reference evidence="3" key="1">
    <citation type="submission" date="2021-06" db="EMBL/GenBank/DDBJ databases">
        <title>Description of novel taxa of the family Lachnospiraceae.</title>
        <authorList>
            <person name="Chaplin A.V."/>
            <person name="Sokolova S.R."/>
            <person name="Pikina A.P."/>
            <person name="Korzhanova M."/>
            <person name="Belova V."/>
            <person name="Korostin D."/>
            <person name="Efimov B.A."/>
        </authorList>
    </citation>
    <scope>NUCLEOTIDE SEQUENCE</scope>
    <source>
        <strain evidence="3">ASD5720</strain>
    </source>
</reference>
<keyword evidence="4" id="KW-1185">Reference proteome</keyword>
<keyword evidence="1" id="KW-0472">Membrane</keyword>
<protein>
    <submittedName>
        <fullName evidence="3">GHKL domain-containing protein</fullName>
    </submittedName>
</protein>
<dbReference type="Pfam" id="PF14501">
    <property type="entry name" value="HATPase_c_5"/>
    <property type="match status" value="1"/>
</dbReference>
<dbReference type="CDD" id="cd16935">
    <property type="entry name" value="HATPase_AgrC-ComD-like"/>
    <property type="match status" value="1"/>
</dbReference>
<dbReference type="RefSeq" id="WP_238720928.1">
    <property type="nucleotide sequence ID" value="NZ_JAHQCW010000006.1"/>
</dbReference>
<keyword evidence="1" id="KW-1133">Transmembrane helix</keyword>
<accession>A0A949JY73</accession>
<feature type="transmembrane region" description="Helical" evidence="1">
    <location>
        <begin position="6"/>
        <end position="25"/>
    </location>
</feature>
<comment type="caution">
    <text evidence="3">The sequence shown here is derived from an EMBL/GenBank/DDBJ whole genome shotgun (WGS) entry which is preliminary data.</text>
</comment>